<gene>
    <name evidence="1" type="ORF">PAC_03305</name>
</gene>
<dbReference type="EMBL" id="FJOG01000003">
    <property type="protein sequence ID" value="CZR53427.1"/>
    <property type="molecule type" value="Genomic_DNA"/>
</dbReference>
<evidence type="ECO:0000313" key="1">
    <source>
        <dbReference type="EMBL" id="CZR53427.1"/>
    </source>
</evidence>
<proteinExistence type="predicted"/>
<dbReference type="AlphaFoldDB" id="A0A1L7WKY3"/>
<accession>A0A1L7WKY3</accession>
<sequence>MAPCPTNALAVNFKDFSAIIYTDKDGLVSWLNFEGPESKSPEAQYTLHNAISADKKGNIVAYEGQLALIMYHHESKAHEVNFRLYYIQKGPVTDADGSTSPDRHVRELCATHRFDHLKAGKPLEWSRYDPKDPKATAATLTPSAFDKKRYISARSSPLAAICGNKAIRVYFQKEGSNDALSVAYADYEKGSCLVQKPSLFEWKDRVAYSGSF</sequence>
<organism evidence="1 2">
    <name type="scientific">Phialocephala subalpina</name>
    <dbReference type="NCBI Taxonomy" id="576137"/>
    <lineage>
        <taxon>Eukaryota</taxon>
        <taxon>Fungi</taxon>
        <taxon>Dikarya</taxon>
        <taxon>Ascomycota</taxon>
        <taxon>Pezizomycotina</taxon>
        <taxon>Leotiomycetes</taxon>
        <taxon>Helotiales</taxon>
        <taxon>Mollisiaceae</taxon>
        <taxon>Phialocephala</taxon>
        <taxon>Phialocephala fortinii species complex</taxon>
    </lineage>
</organism>
<keyword evidence="2" id="KW-1185">Reference proteome</keyword>
<name>A0A1L7WKY3_9HELO</name>
<dbReference type="Proteomes" id="UP000184330">
    <property type="component" value="Unassembled WGS sequence"/>
</dbReference>
<evidence type="ECO:0000313" key="2">
    <source>
        <dbReference type="Proteomes" id="UP000184330"/>
    </source>
</evidence>
<protein>
    <submittedName>
        <fullName evidence="1">Uncharacterized protein</fullName>
    </submittedName>
</protein>
<reference evidence="1 2" key="1">
    <citation type="submission" date="2016-03" db="EMBL/GenBank/DDBJ databases">
        <authorList>
            <person name="Ploux O."/>
        </authorList>
    </citation>
    <scope>NUCLEOTIDE SEQUENCE [LARGE SCALE GENOMIC DNA]</scope>
    <source>
        <strain evidence="1 2">UAMH 11012</strain>
    </source>
</reference>